<evidence type="ECO:0000256" key="3">
    <source>
        <dbReference type="ARBA" id="ARBA00023082"/>
    </source>
</evidence>
<dbReference type="InterPro" id="IPR013249">
    <property type="entry name" value="RNA_pol_sigma70_r4_t2"/>
</dbReference>
<gene>
    <name evidence="7" type="ORF">SAMN04488055_5354</name>
</gene>
<dbReference type="InterPro" id="IPR013324">
    <property type="entry name" value="RNA_pol_sigma_r3/r4-like"/>
</dbReference>
<dbReference type="GO" id="GO:0006352">
    <property type="term" value="P:DNA-templated transcription initiation"/>
    <property type="evidence" value="ECO:0007669"/>
    <property type="project" value="InterPro"/>
</dbReference>
<dbReference type="RefSeq" id="WP_074242591.1">
    <property type="nucleotide sequence ID" value="NZ_FSRA01000002.1"/>
</dbReference>
<protein>
    <submittedName>
        <fullName evidence="7">RNA polymerase sigma-70 factor, ECF subfamily</fullName>
    </submittedName>
</protein>
<evidence type="ECO:0000313" key="7">
    <source>
        <dbReference type="EMBL" id="SIO53115.1"/>
    </source>
</evidence>
<name>A0A1N6K982_9BACT</name>
<dbReference type="NCBIfam" id="TIGR02937">
    <property type="entry name" value="sigma70-ECF"/>
    <property type="match status" value="1"/>
</dbReference>
<evidence type="ECO:0000256" key="1">
    <source>
        <dbReference type="ARBA" id="ARBA00010641"/>
    </source>
</evidence>
<dbReference type="PANTHER" id="PTHR43133">
    <property type="entry name" value="RNA POLYMERASE ECF-TYPE SIGMA FACTO"/>
    <property type="match status" value="1"/>
</dbReference>
<keyword evidence="3" id="KW-0731">Sigma factor</keyword>
<keyword evidence="8" id="KW-1185">Reference proteome</keyword>
<dbReference type="GO" id="GO:0016987">
    <property type="term" value="F:sigma factor activity"/>
    <property type="evidence" value="ECO:0007669"/>
    <property type="project" value="UniProtKB-KW"/>
</dbReference>
<dbReference type="InterPro" id="IPR007627">
    <property type="entry name" value="RNA_pol_sigma70_r2"/>
</dbReference>
<dbReference type="Gene3D" id="1.10.10.10">
    <property type="entry name" value="Winged helix-like DNA-binding domain superfamily/Winged helix DNA-binding domain"/>
    <property type="match status" value="1"/>
</dbReference>
<dbReference type="GO" id="GO:0003677">
    <property type="term" value="F:DNA binding"/>
    <property type="evidence" value="ECO:0007669"/>
    <property type="project" value="InterPro"/>
</dbReference>
<dbReference type="SUPFAM" id="SSF88946">
    <property type="entry name" value="Sigma2 domain of RNA polymerase sigma factors"/>
    <property type="match status" value="1"/>
</dbReference>
<keyword evidence="2" id="KW-0805">Transcription regulation</keyword>
<dbReference type="Pfam" id="PF08281">
    <property type="entry name" value="Sigma70_r4_2"/>
    <property type="match status" value="1"/>
</dbReference>
<dbReference type="Proteomes" id="UP000185003">
    <property type="component" value="Unassembled WGS sequence"/>
</dbReference>
<dbReference type="SUPFAM" id="SSF88659">
    <property type="entry name" value="Sigma3 and sigma4 domains of RNA polymerase sigma factors"/>
    <property type="match status" value="1"/>
</dbReference>
<dbReference type="InterPro" id="IPR036388">
    <property type="entry name" value="WH-like_DNA-bd_sf"/>
</dbReference>
<keyword evidence="4" id="KW-0804">Transcription</keyword>
<dbReference type="STRING" id="536979.SAMN04488055_5354"/>
<dbReference type="Pfam" id="PF04542">
    <property type="entry name" value="Sigma70_r2"/>
    <property type="match status" value="1"/>
</dbReference>
<reference evidence="7 8" key="1">
    <citation type="submission" date="2016-11" db="EMBL/GenBank/DDBJ databases">
        <authorList>
            <person name="Jaros S."/>
            <person name="Januszkiewicz K."/>
            <person name="Wedrychowicz H."/>
        </authorList>
    </citation>
    <scope>NUCLEOTIDE SEQUENCE [LARGE SCALE GENOMIC DNA]</scope>
    <source>
        <strain evidence="7 8">DSM 24787</strain>
    </source>
</reference>
<dbReference type="OrthoDB" id="1097528at2"/>
<feature type="domain" description="RNA polymerase sigma-70 region 2" evidence="5">
    <location>
        <begin position="27"/>
        <end position="92"/>
    </location>
</feature>
<evidence type="ECO:0000313" key="8">
    <source>
        <dbReference type="Proteomes" id="UP000185003"/>
    </source>
</evidence>
<sequence length="188" mass="21965">MHALATFEDDALLDLIKADNRIAFNEIYSRYWDRLYATAFHHLKDSTAAEEIVQDAFITIWQKRHDLHIESLPKYLAAMVRYAVYRRMAREQQRQQHQLSAGGLNPAVTDAKDVDHKLLLEIVDKLSCELPEKCRLVFRANKLYDQPLEDVARELNISRKTAEAHLTKALKVIRLNLGKAFHFFSWFL</sequence>
<proteinExistence type="inferred from homology"/>
<evidence type="ECO:0000256" key="2">
    <source>
        <dbReference type="ARBA" id="ARBA00023015"/>
    </source>
</evidence>
<accession>A0A1N6K982</accession>
<organism evidence="7 8">
    <name type="scientific">Chitinophaga niabensis</name>
    <dbReference type="NCBI Taxonomy" id="536979"/>
    <lineage>
        <taxon>Bacteria</taxon>
        <taxon>Pseudomonadati</taxon>
        <taxon>Bacteroidota</taxon>
        <taxon>Chitinophagia</taxon>
        <taxon>Chitinophagales</taxon>
        <taxon>Chitinophagaceae</taxon>
        <taxon>Chitinophaga</taxon>
    </lineage>
</organism>
<dbReference type="InterPro" id="IPR039425">
    <property type="entry name" value="RNA_pol_sigma-70-like"/>
</dbReference>
<evidence type="ECO:0000256" key="4">
    <source>
        <dbReference type="ARBA" id="ARBA00023163"/>
    </source>
</evidence>
<dbReference type="InterPro" id="IPR014284">
    <property type="entry name" value="RNA_pol_sigma-70_dom"/>
</dbReference>
<comment type="similarity">
    <text evidence="1">Belongs to the sigma-70 factor family. ECF subfamily.</text>
</comment>
<dbReference type="InterPro" id="IPR013325">
    <property type="entry name" value="RNA_pol_sigma_r2"/>
</dbReference>
<dbReference type="PANTHER" id="PTHR43133:SF46">
    <property type="entry name" value="RNA POLYMERASE SIGMA-70 FACTOR ECF SUBFAMILY"/>
    <property type="match status" value="1"/>
</dbReference>
<evidence type="ECO:0000259" key="5">
    <source>
        <dbReference type="Pfam" id="PF04542"/>
    </source>
</evidence>
<evidence type="ECO:0000259" key="6">
    <source>
        <dbReference type="Pfam" id="PF08281"/>
    </source>
</evidence>
<feature type="domain" description="RNA polymerase sigma factor 70 region 4 type 2" evidence="6">
    <location>
        <begin position="121"/>
        <end position="171"/>
    </location>
</feature>
<dbReference type="EMBL" id="FSRA01000002">
    <property type="protein sequence ID" value="SIO53115.1"/>
    <property type="molecule type" value="Genomic_DNA"/>
</dbReference>
<dbReference type="Gene3D" id="1.10.1740.10">
    <property type="match status" value="1"/>
</dbReference>
<dbReference type="AlphaFoldDB" id="A0A1N6K982"/>